<evidence type="ECO:0000313" key="2">
    <source>
        <dbReference type="EMBL" id="CBZ29764.1"/>
    </source>
</evidence>
<dbReference type="VEuPathDB" id="TriTrypDB:LmxM.31.3690"/>
<dbReference type="Proteomes" id="UP000007259">
    <property type="component" value="Chromosome 31"/>
</dbReference>
<dbReference type="GeneID" id="13453397"/>
<feature type="compositionally biased region" description="Low complexity" evidence="1">
    <location>
        <begin position="848"/>
        <end position="859"/>
    </location>
</feature>
<feature type="region of interest" description="Disordered" evidence="1">
    <location>
        <begin position="699"/>
        <end position="735"/>
    </location>
</feature>
<feature type="region of interest" description="Disordered" evidence="1">
    <location>
        <begin position="875"/>
        <end position="894"/>
    </location>
</feature>
<feature type="compositionally biased region" description="Polar residues" evidence="1">
    <location>
        <begin position="703"/>
        <end position="715"/>
    </location>
</feature>
<feature type="region of interest" description="Disordered" evidence="1">
    <location>
        <begin position="583"/>
        <end position="632"/>
    </location>
</feature>
<gene>
    <name evidence="2" type="ORF">LMXM_31_3690</name>
</gene>
<feature type="region of interest" description="Disordered" evidence="1">
    <location>
        <begin position="293"/>
        <end position="529"/>
    </location>
</feature>
<evidence type="ECO:0000256" key="1">
    <source>
        <dbReference type="SAM" id="MobiDB-lite"/>
    </source>
</evidence>
<feature type="region of interest" description="Disordered" evidence="1">
    <location>
        <begin position="787"/>
        <end position="814"/>
    </location>
</feature>
<dbReference type="PhylomeDB" id="E9B3E7"/>
<feature type="compositionally biased region" description="Basic and acidic residues" evidence="1">
    <location>
        <begin position="795"/>
        <end position="808"/>
    </location>
</feature>
<feature type="compositionally biased region" description="Low complexity" evidence="1">
    <location>
        <begin position="329"/>
        <end position="396"/>
    </location>
</feature>
<feature type="compositionally biased region" description="Polar residues" evidence="1">
    <location>
        <begin position="297"/>
        <end position="310"/>
    </location>
</feature>
<dbReference type="RefSeq" id="XP_003878215.1">
    <property type="nucleotide sequence ID" value="XM_003878166.1"/>
</dbReference>
<feature type="compositionally biased region" description="Low complexity" evidence="1">
    <location>
        <begin position="445"/>
        <end position="467"/>
    </location>
</feature>
<dbReference type="EMBL" id="FR799584">
    <property type="protein sequence ID" value="CBZ29764.1"/>
    <property type="molecule type" value="Genomic_DNA"/>
</dbReference>
<evidence type="ECO:0000313" key="3">
    <source>
        <dbReference type="Proteomes" id="UP000007259"/>
    </source>
</evidence>
<feature type="region of interest" description="Disordered" evidence="1">
    <location>
        <begin position="830"/>
        <end position="866"/>
    </location>
</feature>
<protein>
    <submittedName>
        <fullName evidence="2">Uncharacterized protein</fullName>
    </submittedName>
</protein>
<keyword evidence="3" id="KW-1185">Reference proteome</keyword>
<feature type="region of interest" description="Disordered" evidence="1">
    <location>
        <begin position="1"/>
        <end position="143"/>
    </location>
</feature>
<organism evidence="2 3">
    <name type="scientific">Leishmania mexicana (strain MHOM/GT/2001/U1103)</name>
    <dbReference type="NCBI Taxonomy" id="929439"/>
    <lineage>
        <taxon>Eukaryota</taxon>
        <taxon>Discoba</taxon>
        <taxon>Euglenozoa</taxon>
        <taxon>Kinetoplastea</taxon>
        <taxon>Metakinetoplastina</taxon>
        <taxon>Trypanosomatida</taxon>
        <taxon>Trypanosomatidae</taxon>
        <taxon>Leishmaniinae</taxon>
        <taxon>Leishmania</taxon>
    </lineage>
</organism>
<dbReference type="OrthoDB" id="267201at2759"/>
<dbReference type="KEGG" id="lmi:LMXM_31_3690"/>
<reference evidence="2 3" key="1">
    <citation type="journal article" date="2011" name="Genome Res.">
        <title>Chromosome and gene copy number variation allow major structural change between species and strains of Leishmania.</title>
        <authorList>
            <person name="Rogers M.B."/>
            <person name="Hilley J.D."/>
            <person name="Dickens N.J."/>
            <person name="Wilkes J."/>
            <person name="Bates P.A."/>
            <person name="Depledge D.P."/>
            <person name="Harris D."/>
            <person name="Her Y."/>
            <person name="Herzyk P."/>
            <person name="Imamura H."/>
            <person name="Otto T.D."/>
            <person name="Sanders M."/>
            <person name="Seeger K."/>
            <person name="Dujardin J.C."/>
            <person name="Berriman M."/>
            <person name="Smith D.F."/>
            <person name="Hertz-Fowler C."/>
            <person name="Mottram J.C."/>
        </authorList>
    </citation>
    <scope>NUCLEOTIDE SEQUENCE [LARGE SCALE GENOMIC DNA]</scope>
    <source>
        <strain evidence="2 3">MHOM/GT/2001/U1103</strain>
    </source>
</reference>
<feature type="compositionally biased region" description="Low complexity" evidence="1">
    <location>
        <begin position="170"/>
        <end position="185"/>
    </location>
</feature>
<sequence>MSSDTSPPGGYRSPLQMAASIPSSIGDGGRKSSSSPLRSCGMADAASLWDETRSVSSSVRSIRRRRGGEVSGAGAAEGKDWTQAFMDLEQMRRENQELLQGSLRGDRSETGSLPDDTFAGSHSESSAISSVRRRRRGVAAGVSASGRRIVSCATFDKSLSGTPVVAESVTDTAEAETSAAAPASAGEVNGHNHGSTSGAAEERLTSSPPTVTYSSADANTQSQLALPEPGRTSGLPDWLKRPTVEERRASVVKASATAPTAATEATNRGEVSVCEPAPSWVCPPIVDTPDEKLNETACPSSLGTTPSTDANPPICHFASPIQKVHTDPARAGAPSPSRGSRSRTAAANASAAALTSEAPSPSSVTAAATLAGGAAAAFPARRASPSSSAASQPSAQTYMTRQTKTTAAGIAPSSSPGGNARFSPTPIKAAISPVLTASPGPPAAPTALGAVDTPSKPSADAPAAVKPAVKHAEEKPRGSAAGASVRVAFEDKSVSPEPRPQLLPAKVEAGRQATMESRKAPAPSMTTTVAEPPSLCNALEAPNVPVSRKRTVLHDRAASAMRTSRGAGQNNALSRLSAEDVIRNGEKSQSAPRVAASVPRQRKSSFLTRLSREGAALDPSQPKSGSGPLTGAVGLLHRTTVLTELRRQEVLRDRLARERKVAEETRVRLAVLKQSEVGRINVSGAHAVEVASSVRPVAGSAEARSSSPHDTSQHVSKGGRRSSAVTQPRMPHKRVMLVSPSLTASAVPENGLRAWTQNPSHLGAQRSSEAVGAASSKVHRTNTSVSSLFGASTPEADRGHCLRGERLQRSSSLRGTEAFAHLRKPLETTALSGTQSHLSSAAVRKDSAAAANSNNRSPATNGGVLREQNWVNTMSASPQPASAETEKVSSGLAKKAWPQANATASVEPVTATTASLAQSALSRTAPSLTNTGQPRPLPFCAECGYRHMDDLAKFCAVCGQRRAYLFC</sequence>
<dbReference type="AlphaFoldDB" id="E9B3E7"/>
<feature type="compositionally biased region" description="Polar residues" evidence="1">
    <location>
        <begin position="397"/>
        <end position="417"/>
    </location>
</feature>
<accession>E9B3E7</accession>
<dbReference type="OMA" id="AVTQPRM"/>
<name>E9B3E7_LEIMU</name>
<feature type="compositionally biased region" description="Low complexity" evidence="1">
    <location>
        <begin position="119"/>
        <end position="130"/>
    </location>
</feature>
<feature type="region of interest" description="Disordered" evidence="1">
    <location>
        <begin position="170"/>
        <end position="238"/>
    </location>
</feature>
<feature type="compositionally biased region" description="Polar residues" evidence="1">
    <location>
        <begin position="205"/>
        <end position="224"/>
    </location>
</feature>
<proteinExistence type="predicted"/>